<dbReference type="Proteomes" id="UP001437256">
    <property type="component" value="Unassembled WGS sequence"/>
</dbReference>
<reference evidence="2 3" key="1">
    <citation type="submission" date="2024-05" db="EMBL/GenBank/DDBJ databases">
        <title>A draft genome resource for the thread blight pathogen Marasmius tenuissimus strain MS-2.</title>
        <authorList>
            <person name="Yulfo-Soto G.E."/>
            <person name="Baruah I.K."/>
            <person name="Amoako-Attah I."/>
            <person name="Bukari Y."/>
            <person name="Meinhardt L.W."/>
            <person name="Bailey B.A."/>
            <person name="Cohen S.P."/>
        </authorList>
    </citation>
    <scope>NUCLEOTIDE SEQUENCE [LARGE SCALE GENOMIC DNA]</scope>
    <source>
        <strain evidence="2 3">MS-2</strain>
    </source>
</reference>
<keyword evidence="3" id="KW-1185">Reference proteome</keyword>
<feature type="compositionally biased region" description="Polar residues" evidence="1">
    <location>
        <begin position="743"/>
        <end position="752"/>
    </location>
</feature>
<feature type="region of interest" description="Disordered" evidence="1">
    <location>
        <begin position="532"/>
        <end position="785"/>
    </location>
</feature>
<accession>A0ABR3ADL1</accession>
<feature type="compositionally biased region" description="Polar residues" evidence="1">
    <location>
        <begin position="551"/>
        <end position="560"/>
    </location>
</feature>
<feature type="compositionally biased region" description="Acidic residues" evidence="1">
    <location>
        <begin position="532"/>
        <end position="548"/>
    </location>
</feature>
<name>A0ABR3ADL1_9AGAR</name>
<evidence type="ECO:0000313" key="2">
    <source>
        <dbReference type="EMBL" id="KAL0071663.1"/>
    </source>
</evidence>
<feature type="compositionally biased region" description="Basic and acidic residues" evidence="1">
    <location>
        <begin position="657"/>
        <end position="674"/>
    </location>
</feature>
<feature type="region of interest" description="Disordered" evidence="1">
    <location>
        <begin position="126"/>
        <end position="152"/>
    </location>
</feature>
<feature type="compositionally biased region" description="Acidic residues" evidence="1">
    <location>
        <begin position="691"/>
        <end position="737"/>
    </location>
</feature>
<feature type="compositionally biased region" description="Low complexity" evidence="1">
    <location>
        <begin position="134"/>
        <end position="147"/>
    </location>
</feature>
<feature type="region of interest" description="Disordered" evidence="1">
    <location>
        <begin position="303"/>
        <end position="331"/>
    </location>
</feature>
<dbReference type="InterPro" id="IPR018822">
    <property type="entry name" value="UPF0646"/>
</dbReference>
<evidence type="ECO:0000313" key="3">
    <source>
        <dbReference type="Proteomes" id="UP001437256"/>
    </source>
</evidence>
<sequence length="785" mass="85511">MATVMEAFDAQMMDYHYDSDVQMQPSHEGWFQDEALMEDDGQQIHGETQSNNTEYEAVEIDMEENYTEDGQNPEYEMADESVDYPVGGVDEEDDIVADESNPPEVNVSTVTSFQVSAEVLTPASTFSSLHEPHSQQQDASSSSFDSSHIGGATGFSETASAVLPVQTDPEPEVPVASVADATQVESVAIAHDDRTIVSADEGQVAVESADHIRQSVEAGETRQGASQEAPASAYEQAQTNEETLVNEGGSHSLDEENRAGDGLSSEAHAQEFVGEELVDEHVPLHQSAELTTTTTTILHTVAAAAESSQPAEQHEAEATQDSLVSETTLEPPPGILLSFSSSGQQEVCLFTQPNYPESSTSAAAADPHRILFEQSPALYYEPLSTVFEVLRQDETVSSIGDFSHSELVLDAYELQLTVSEDNIFARETSLYDLNQLHLGSDFAGPLRLRLQTTSPRFIIRYRLLQEQIYRLDLAAQDYGDGEKEPEQYEGHGTVEDHSADQIPQAEGTTAHAEELTTAENTVEELNHDYDEEGDAQVQEEQDENDDHDGSETLTSNGTTEDTAHVEASHDRQTGRDATEQEEVIEALALAQDNDNQPNAIERGGDLAEASNANLLINENEETETYEDQGGSVANADPDDGSDSASNHEQGSEIPEPTAEHENSHAEEADLPTKDPEEEGTANEVDKPDSVNETEEDLQNISENGDEDSLEQSDYADDWDDTLEEDEGLDTTFEEPEGQEIVTGDSNVTLSSKSSKRSIDEVDGEDTNDEVLSEMESPGSKRLRTA</sequence>
<comment type="caution">
    <text evidence="2">The sequence shown here is derived from an EMBL/GenBank/DDBJ whole genome shotgun (WGS) entry which is preliminary data.</text>
</comment>
<evidence type="ECO:0000256" key="1">
    <source>
        <dbReference type="SAM" id="MobiDB-lite"/>
    </source>
</evidence>
<feature type="compositionally biased region" description="Acidic residues" evidence="1">
    <location>
        <begin position="760"/>
        <end position="772"/>
    </location>
</feature>
<feature type="compositionally biased region" description="Low complexity" evidence="1">
    <location>
        <begin position="606"/>
        <end position="617"/>
    </location>
</feature>
<organism evidence="2 3">
    <name type="scientific">Marasmius tenuissimus</name>
    <dbReference type="NCBI Taxonomy" id="585030"/>
    <lineage>
        <taxon>Eukaryota</taxon>
        <taxon>Fungi</taxon>
        <taxon>Dikarya</taxon>
        <taxon>Basidiomycota</taxon>
        <taxon>Agaricomycotina</taxon>
        <taxon>Agaricomycetes</taxon>
        <taxon>Agaricomycetidae</taxon>
        <taxon>Agaricales</taxon>
        <taxon>Marasmiineae</taxon>
        <taxon>Marasmiaceae</taxon>
        <taxon>Marasmius</taxon>
    </lineage>
</organism>
<feature type="region of interest" description="Disordered" evidence="1">
    <location>
        <begin position="216"/>
        <end position="263"/>
    </location>
</feature>
<feature type="compositionally biased region" description="Basic and acidic residues" evidence="1">
    <location>
        <begin position="561"/>
        <end position="578"/>
    </location>
</feature>
<dbReference type="Pfam" id="PF10336">
    <property type="entry name" value="DUF2420"/>
    <property type="match status" value="1"/>
</dbReference>
<feature type="compositionally biased region" description="Polar residues" evidence="1">
    <location>
        <begin position="319"/>
        <end position="328"/>
    </location>
</feature>
<protein>
    <submittedName>
        <fullName evidence="2">Uncharacterized protein</fullName>
    </submittedName>
</protein>
<proteinExistence type="predicted"/>
<gene>
    <name evidence="2" type="ORF">AAF712_001520</name>
</gene>
<dbReference type="EMBL" id="JBBXMP010000003">
    <property type="protein sequence ID" value="KAL0071663.1"/>
    <property type="molecule type" value="Genomic_DNA"/>
</dbReference>